<keyword evidence="2" id="KW-0325">Glycoprotein</keyword>
<evidence type="ECO:0008006" key="5">
    <source>
        <dbReference type="Google" id="ProtNLM"/>
    </source>
</evidence>
<evidence type="ECO:0000313" key="4">
    <source>
        <dbReference type="Proteomes" id="UP000774326"/>
    </source>
</evidence>
<protein>
    <recommendedName>
        <fullName evidence="5">Hyphal wall protein 1</fullName>
    </recommendedName>
</protein>
<dbReference type="AlphaFoldDB" id="A0A9P8TQL3"/>
<dbReference type="Proteomes" id="UP000774326">
    <property type="component" value="Unassembled WGS sequence"/>
</dbReference>
<dbReference type="EMBL" id="JAEUBG010000440">
    <property type="protein sequence ID" value="KAH3688308.1"/>
    <property type="molecule type" value="Genomic_DNA"/>
</dbReference>
<reference evidence="3" key="1">
    <citation type="journal article" date="2021" name="Open Biol.">
        <title>Shared evolutionary footprints suggest mitochondrial oxidative damage underlies multiple complex I losses in fungi.</title>
        <authorList>
            <person name="Schikora-Tamarit M.A."/>
            <person name="Marcet-Houben M."/>
            <person name="Nosek J."/>
            <person name="Gabaldon T."/>
        </authorList>
    </citation>
    <scope>NUCLEOTIDE SEQUENCE</scope>
    <source>
        <strain evidence="3">CBS2887</strain>
    </source>
</reference>
<keyword evidence="1" id="KW-0732">Signal</keyword>
<gene>
    <name evidence="3" type="ORF">WICPIJ_000716</name>
</gene>
<evidence type="ECO:0000256" key="2">
    <source>
        <dbReference type="ARBA" id="ARBA00023180"/>
    </source>
</evidence>
<evidence type="ECO:0000256" key="1">
    <source>
        <dbReference type="ARBA" id="ARBA00022729"/>
    </source>
</evidence>
<dbReference type="InterPro" id="IPR025928">
    <property type="entry name" value="Flocculin_t3_rpt"/>
</dbReference>
<dbReference type="Pfam" id="PF13928">
    <property type="entry name" value="Flocculin_t3"/>
    <property type="match status" value="2"/>
</dbReference>
<accession>A0A9P8TQL3</accession>
<comment type="caution">
    <text evidence="3">The sequence shown here is derived from an EMBL/GenBank/DDBJ whole genome shotgun (WGS) entry which is preliminary data.</text>
</comment>
<proteinExistence type="predicted"/>
<organism evidence="3 4">
    <name type="scientific">Wickerhamomyces pijperi</name>
    <name type="common">Yeast</name>
    <name type="synonym">Pichia pijperi</name>
    <dbReference type="NCBI Taxonomy" id="599730"/>
    <lineage>
        <taxon>Eukaryota</taxon>
        <taxon>Fungi</taxon>
        <taxon>Dikarya</taxon>
        <taxon>Ascomycota</taxon>
        <taxon>Saccharomycotina</taxon>
        <taxon>Saccharomycetes</taxon>
        <taxon>Phaffomycetales</taxon>
        <taxon>Wickerhamomycetaceae</taxon>
        <taxon>Wickerhamomyces</taxon>
    </lineage>
</organism>
<keyword evidence="4" id="KW-1185">Reference proteome</keyword>
<evidence type="ECO:0000313" key="3">
    <source>
        <dbReference type="EMBL" id="KAH3688308.1"/>
    </source>
</evidence>
<name>A0A9P8TQL3_WICPI</name>
<feature type="non-terminal residue" evidence="3">
    <location>
        <position position="1"/>
    </location>
</feature>
<reference evidence="3" key="2">
    <citation type="submission" date="2021-01" db="EMBL/GenBank/DDBJ databases">
        <authorList>
            <person name="Schikora-Tamarit M.A."/>
        </authorList>
    </citation>
    <scope>NUCLEOTIDE SEQUENCE</scope>
    <source>
        <strain evidence="3">CBS2887</strain>
    </source>
</reference>
<sequence>KVPVETGVTVITTTTNGVETIYTTYCPLTASTATVEAEHTTVVTVTSCSGGVCTKVPVETGVTVITTTTNGVETIYTTYCPLTASNGPAPATVVSSGASTTVRETHTSPTGTKVTFGSYDVVTYTTQSLVTDTIVYCPLTNSEGQTTSTLIIPSGATGAVEGTSFHTSDLLTTTSVHTANVIETATVTQGGAHSHAVTGTTLSTVISNSNDSTVTVTTQTTTSTEAANYETGSTSTTSVHPTSPVVHVSNDGGLALQANRKSLTIGILTFLVYSLF</sequence>